<dbReference type="InterPro" id="IPR011659">
    <property type="entry name" value="WD40"/>
</dbReference>
<dbReference type="Proteomes" id="UP001153076">
    <property type="component" value="Unassembled WGS sequence"/>
</dbReference>
<keyword evidence="2" id="KW-1185">Reference proteome</keyword>
<dbReference type="AlphaFoldDB" id="A0A9Q1KMV9"/>
<comment type="caution">
    <text evidence="1">The sequence shown here is derived from an EMBL/GenBank/DDBJ whole genome shotgun (WGS) entry which is preliminary data.</text>
</comment>
<dbReference type="PANTHER" id="PTHR32161">
    <property type="entry name" value="DPP6 N-TERMINAL DOMAIN-LIKE PROTEIN"/>
    <property type="match status" value="1"/>
</dbReference>
<evidence type="ECO:0000313" key="1">
    <source>
        <dbReference type="EMBL" id="KAJ8446449.1"/>
    </source>
</evidence>
<name>A0A9Q1KMV9_9CARY</name>
<proteinExistence type="predicted"/>
<organism evidence="1 2">
    <name type="scientific">Carnegiea gigantea</name>
    <dbReference type="NCBI Taxonomy" id="171969"/>
    <lineage>
        <taxon>Eukaryota</taxon>
        <taxon>Viridiplantae</taxon>
        <taxon>Streptophyta</taxon>
        <taxon>Embryophyta</taxon>
        <taxon>Tracheophyta</taxon>
        <taxon>Spermatophyta</taxon>
        <taxon>Magnoliopsida</taxon>
        <taxon>eudicotyledons</taxon>
        <taxon>Gunneridae</taxon>
        <taxon>Pentapetalae</taxon>
        <taxon>Caryophyllales</taxon>
        <taxon>Cactineae</taxon>
        <taxon>Cactaceae</taxon>
        <taxon>Cactoideae</taxon>
        <taxon>Echinocereeae</taxon>
        <taxon>Carnegiea</taxon>
    </lineage>
</organism>
<dbReference type="PANTHER" id="PTHR32161:SF9">
    <property type="entry name" value="TOLB PROTEIN-LIKE PROTEIN"/>
    <property type="match status" value="1"/>
</dbReference>
<protein>
    <submittedName>
        <fullName evidence="1">Uncharacterized protein</fullName>
    </submittedName>
</protein>
<dbReference type="OrthoDB" id="43744at2759"/>
<dbReference type="InterPro" id="IPR011042">
    <property type="entry name" value="6-blade_b-propeller_TolB-like"/>
</dbReference>
<sequence>MEDTQQDEFDKEDDMRQILTQASHPSKRRSINIHHPNQQAHHSYYKTPASSLTVSNPLLIWSSIFVAMAASDSPAGTVVFSTVGRCFYGFDIFSVPLATTTIAAEEHRLTDGKSINFNGSFTDDHQTLVFISERTGAPRIYLARPRSNSLGPTQLPSAPGSLFHDRPILRDGKLFFVSAHEPSDSLYKSWSAVYAAEIGGGDDDVITRLTPDGVVDYSPAISRSGELMAVASYGSKLWGGEIHELDTEIVVFPVSNPTERTVLAKRGGWPTWAGDSTVFFHHESEDGWWSIYRVEHPPTDLPRRVTPPGLHAFTPAAFHDSKRIAVATRRKESDFRHIEIFDIDSGKFQPITKLLNPEIHHYNPFVSPGSDFLGCHRFRGESAPGDSIIPNLEPVLSPIKSLNMLRLNGSFPEFSPDGDLIAYNPDFDSNSGVTIVKSDGSKRWKLIKDRVAFYNSWNPADKNVIFTSIGGIFQPANSMVQIARITFDASKLDPHRADIPNVDVKILTKESTGNNGFPACSPDGKSVVFRSGRSGHKNLYIMDAVKGEFDGGYIRQLTNGACIDTMPSWSPNGELIVFSSNRHDPSNPVTFGIYIIRADGSGLRRVHVERSSDLDMERINHACFSPNGEWLLVTANMGGVMAEPVSLPNQFQPYGEVFVVRLDGSGLRRLTWNGYENGTAAWHSRVDYDDLDDQIRRLSLNGDVEGVDGDELKGQFQEPLWITCDL</sequence>
<dbReference type="Pfam" id="PF07676">
    <property type="entry name" value="PD40"/>
    <property type="match status" value="3"/>
</dbReference>
<accession>A0A9Q1KMV9</accession>
<dbReference type="EMBL" id="JAKOGI010000056">
    <property type="protein sequence ID" value="KAJ8446449.1"/>
    <property type="molecule type" value="Genomic_DNA"/>
</dbReference>
<dbReference type="SUPFAM" id="SSF69304">
    <property type="entry name" value="Tricorn protease N-terminal domain"/>
    <property type="match status" value="2"/>
</dbReference>
<evidence type="ECO:0000313" key="2">
    <source>
        <dbReference type="Proteomes" id="UP001153076"/>
    </source>
</evidence>
<reference evidence="1" key="1">
    <citation type="submission" date="2022-04" db="EMBL/GenBank/DDBJ databases">
        <title>Carnegiea gigantea Genome sequencing and assembly v2.</title>
        <authorList>
            <person name="Copetti D."/>
            <person name="Sanderson M.J."/>
            <person name="Burquez A."/>
            <person name="Wojciechowski M.F."/>
        </authorList>
    </citation>
    <scope>NUCLEOTIDE SEQUENCE</scope>
    <source>
        <strain evidence="1">SGP5-SGP5p</strain>
        <tissue evidence="1">Aerial part</tissue>
    </source>
</reference>
<dbReference type="Gene3D" id="2.120.10.30">
    <property type="entry name" value="TolB, C-terminal domain"/>
    <property type="match status" value="2"/>
</dbReference>
<gene>
    <name evidence="1" type="ORF">Cgig2_019342</name>
</gene>